<evidence type="ECO:0000256" key="1">
    <source>
        <dbReference type="ARBA" id="ARBA00022737"/>
    </source>
</evidence>
<feature type="region of interest" description="Disordered" evidence="2">
    <location>
        <begin position="72"/>
        <end position="91"/>
    </location>
</feature>
<keyword evidence="1" id="KW-0677">Repeat</keyword>
<comment type="caution">
    <text evidence="4">The sequence shown here is derived from an EMBL/GenBank/DDBJ whole genome shotgun (WGS) entry which is preliminary data.</text>
</comment>
<proteinExistence type="predicted"/>
<evidence type="ECO:0000313" key="4">
    <source>
        <dbReference type="EMBL" id="CAJ0595797.1"/>
    </source>
</evidence>
<dbReference type="GO" id="GO:0042302">
    <property type="term" value="F:structural constituent of cuticle"/>
    <property type="evidence" value="ECO:0007669"/>
    <property type="project" value="InterPro"/>
</dbReference>
<sequence length="91" mass="10521">MITCTTVIPALYKEINEIHEVVLAGLAAFRTETDSAWIEIMDVQLMISPELKRPENFFDSIFRRKRQQLPPWNAWNASPPGNDDMTVYQPI</sequence>
<evidence type="ECO:0000259" key="3">
    <source>
        <dbReference type="Pfam" id="PF01484"/>
    </source>
</evidence>
<evidence type="ECO:0000256" key="2">
    <source>
        <dbReference type="SAM" id="MobiDB-lite"/>
    </source>
</evidence>
<organism evidence="4 5">
    <name type="scientific">Cylicocyclus nassatus</name>
    <name type="common">Nematode worm</name>
    <dbReference type="NCBI Taxonomy" id="53992"/>
    <lineage>
        <taxon>Eukaryota</taxon>
        <taxon>Metazoa</taxon>
        <taxon>Ecdysozoa</taxon>
        <taxon>Nematoda</taxon>
        <taxon>Chromadorea</taxon>
        <taxon>Rhabditida</taxon>
        <taxon>Rhabditina</taxon>
        <taxon>Rhabditomorpha</taxon>
        <taxon>Strongyloidea</taxon>
        <taxon>Strongylidae</taxon>
        <taxon>Cylicocyclus</taxon>
    </lineage>
</organism>
<dbReference type="Proteomes" id="UP001176961">
    <property type="component" value="Unassembled WGS sequence"/>
</dbReference>
<protein>
    <recommendedName>
        <fullName evidence="3">Nematode cuticle collagen N-terminal domain-containing protein</fullName>
    </recommendedName>
</protein>
<evidence type="ECO:0000313" key="5">
    <source>
        <dbReference type="Proteomes" id="UP001176961"/>
    </source>
</evidence>
<dbReference type="Pfam" id="PF01484">
    <property type="entry name" value="Col_cuticle_N"/>
    <property type="match status" value="1"/>
</dbReference>
<dbReference type="InterPro" id="IPR002486">
    <property type="entry name" value="Col_cuticle_N"/>
</dbReference>
<accession>A0AA36GPG4</accession>
<gene>
    <name evidence="4" type="ORF">CYNAS_LOCUS7780</name>
</gene>
<name>A0AA36GPG4_CYLNA</name>
<feature type="domain" description="Nematode cuticle collagen N-terminal" evidence="3">
    <location>
        <begin position="2"/>
        <end position="40"/>
    </location>
</feature>
<dbReference type="EMBL" id="CATQJL010000112">
    <property type="protein sequence ID" value="CAJ0595797.1"/>
    <property type="molecule type" value="Genomic_DNA"/>
</dbReference>
<reference evidence="4" key="1">
    <citation type="submission" date="2023-07" db="EMBL/GenBank/DDBJ databases">
        <authorList>
            <consortium name="CYATHOMIX"/>
        </authorList>
    </citation>
    <scope>NUCLEOTIDE SEQUENCE</scope>
    <source>
        <strain evidence="4">N/A</strain>
    </source>
</reference>
<keyword evidence="5" id="KW-1185">Reference proteome</keyword>
<dbReference type="AlphaFoldDB" id="A0AA36GPG4"/>